<evidence type="ECO:0000256" key="1">
    <source>
        <dbReference type="SAM" id="MobiDB-lite"/>
    </source>
</evidence>
<organism evidence="2 3">
    <name type="scientific">Coregonus suidteri</name>
    <dbReference type="NCBI Taxonomy" id="861788"/>
    <lineage>
        <taxon>Eukaryota</taxon>
        <taxon>Metazoa</taxon>
        <taxon>Chordata</taxon>
        <taxon>Craniata</taxon>
        <taxon>Vertebrata</taxon>
        <taxon>Euteleostomi</taxon>
        <taxon>Actinopterygii</taxon>
        <taxon>Neopterygii</taxon>
        <taxon>Teleostei</taxon>
        <taxon>Protacanthopterygii</taxon>
        <taxon>Salmoniformes</taxon>
        <taxon>Salmonidae</taxon>
        <taxon>Coregoninae</taxon>
        <taxon>Coregonus</taxon>
    </lineage>
</organism>
<dbReference type="EMBL" id="JAGTTL010000029">
    <property type="protein sequence ID" value="KAK6298700.1"/>
    <property type="molecule type" value="Genomic_DNA"/>
</dbReference>
<accession>A0AAN8QBG1</accession>
<evidence type="ECO:0000313" key="2">
    <source>
        <dbReference type="EMBL" id="KAK6298700.1"/>
    </source>
</evidence>
<feature type="region of interest" description="Disordered" evidence="1">
    <location>
        <begin position="1"/>
        <end position="43"/>
    </location>
</feature>
<dbReference type="Proteomes" id="UP001356427">
    <property type="component" value="Unassembled WGS sequence"/>
</dbReference>
<sequence>MTVQCRSYPNWNCGSSGGARSTFPPHPEEPCQTFPTHPEEPRRPIHPFLLIERICNAIPYRRVMQRWYLTLPLHYLPPLNWRR</sequence>
<reference evidence="2 3" key="1">
    <citation type="submission" date="2021-04" db="EMBL/GenBank/DDBJ databases">
        <authorList>
            <person name="De Guttry C."/>
            <person name="Zahm M."/>
            <person name="Klopp C."/>
            <person name="Cabau C."/>
            <person name="Louis A."/>
            <person name="Berthelot C."/>
            <person name="Parey E."/>
            <person name="Roest Crollius H."/>
            <person name="Montfort J."/>
            <person name="Robinson-Rechavi M."/>
            <person name="Bucao C."/>
            <person name="Bouchez O."/>
            <person name="Gislard M."/>
            <person name="Lluch J."/>
            <person name="Milhes M."/>
            <person name="Lampietro C."/>
            <person name="Lopez Roques C."/>
            <person name="Donnadieu C."/>
            <person name="Braasch I."/>
            <person name="Desvignes T."/>
            <person name="Postlethwait J."/>
            <person name="Bobe J."/>
            <person name="Wedekind C."/>
            <person name="Guiguen Y."/>
        </authorList>
    </citation>
    <scope>NUCLEOTIDE SEQUENCE [LARGE SCALE GENOMIC DNA]</scope>
    <source>
        <strain evidence="2">Cs_M1</strain>
        <tissue evidence="2">Blood</tissue>
    </source>
</reference>
<feature type="compositionally biased region" description="Polar residues" evidence="1">
    <location>
        <begin position="1"/>
        <end position="14"/>
    </location>
</feature>
<proteinExistence type="predicted"/>
<name>A0AAN8QBG1_9TELE</name>
<gene>
    <name evidence="2" type="ORF">J4Q44_G00302100</name>
</gene>
<evidence type="ECO:0000313" key="3">
    <source>
        <dbReference type="Proteomes" id="UP001356427"/>
    </source>
</evidence>
<comment type="caution">
    <text evidence="2">The sequence shown here is derived from an EMBL/GenBank/DDBJ whole genome shotgun (WGS) entry which is preliminary data.</text>
</comment>
<keyword evidence="3" id="KW-1185">Reference proteome</keyword>
<protein>
    <submittedName>
        <fullName evidence="2">Uncharacterized protein</fullName>
    </submittedName>
</protein>
<dbReference type="AlphaFoldDB" id="A0AAN8QBG1"/>